<dbReference type="Proteomes" id="UP001165460">
    <property type="component" value="Unassembled WGS sequence"/>
</dbReference>
<feature type="signal peptide" evidence="1">
    <location>
        <begin position="1"/>
        <end position="26"/>
    </location>
</feature>
<dbReference type="InterPro" id="IPR005184">
    <property type="entry name" value="DUF306_Meta_HslJ"/>
</dbReference>
<feature type="domain" description="DUF306" evidence="2">
    <location>
        <begin position="125"/>
        <end position="224"/>
    </location>
</feature>
<evidence type="ECO:0000256" key="1">
    <source>
        <dbReference type="SAM" id="SignalP"/>
    </source>
</evidence>
<sequence>MRKNLIKRSLLLGALFALFAITNLNAQSNVFNLIVKEDLMDCVGVAPQKCYQVKYSNSKDWEAFYSQISGFKYEEGYRYTLKVRKTRLQNVPADASSYNYKLVRVVKKVKMNANPAKGNSMLTYITDHTWKLIRLDGRDLKEVQPTINFDFDKKGISGHGGCNGFFGSLELKKDELTFSRIGSTLMYCEGEKSKVEGEFLHSLEKGPYKFDVADQTLNFYKDNKLVMMFAKTEKQKK</sequence>
<evidence type="ECO:0000259" key="3">
    <source>
        <dbReference type="Pfam" id="PF14302"/>
    </source>
</evidence>
<keyword evidence="1" id="KW-0732">Signal</keyword>
<feature type="chain" id="PRO_5045915840" evidence="1">
    <location>
        <begin position="27"/>
        <end position="237"/>
    </location>
</feature>
<dbReference type="PANTHER" id="PTHR35535:SF1">
    <property type="entry name" value="HEAT SHOCK PROTEIN HSLJ"/>
    <property type="match status" value="1"/>
</dbReference>
<dbReference type="Gene3D" id="2.40.128.270">
    <property type="match status" value="1"/>
</dbReference>
<evidence type="ECO:0000313" key="4">
    <source>
        <dbReference type="EMBL" id="MCJ0743289.1"/>
    </source>
</evidence>
<reference evidence="4" key="1">
    <citation type="submission" date="2022-03" db="EMBL/GenBank/DDBJ databases">
        <authorList>
            <person name="Woo C.Y."/>
        </authorList>
    </citation>
    <scope>NUCLEOTIDE SEQUENCE</scope>
    <source>
        <strain evidence="4">CYS-01</strain>
    </source>
</reference>
<proteinExistence type="predicted"/>
<dbReference type="EMBL" id="JALGBH010000002">
    <property type="protein sequence ID" value="MCJ0743289.1"/>
    <property type="molecule type" value="Genomic_DNA"/>
</dbReference>
<dbReference type="PANTHER" id="PTHR35535">
    <property type="entry name" value="HEAT SHOCK PROTEIN HSLJ"/>
    <property type="match status" value="1"/>
</dbReference>
<gene>
    <name evidence="4" type="ORF">MMF97_11235</name>
</gene>
<feature type="domain" description="DUF4377" evidence="3">
    <location>
        <begin position="35"/>
        <end position="108"/>
    </location>
</feature>
<dbReference type="InterPro" id="IPR053147">
    <property type="entry name" value="Hsp_HslJ-like"/>
</dbReference>
<evidence type="ECO:0000313" key="5">
    <source>
        <dbReference type="Proteomes" id="UP001165460"/>
    </source>
</evidence>
<comment type="caution">
    <text evidence="4">The sequence shown here is derived from an EMBL/GenBank/DDBJ whole genome shotgun (WGS) entry which is preliminary data.</text>
</comment>
<organism evidence="4 5">
    <name type="scientific">Pedobacter montanisoli</name>
    <dbReference type="NCBI Taxonomy" id="2923277"/>
    <lineage>
        <taxon>Bacteria</taxon>
        <taxon>Pseudomonadati</taxon>
        <taxon>Bacteroidota</taxon>
        <taxon>Sphingobacteriia</taxon>
        <taxon>Sphingobacteriales</taxon>
        <taxon>Sphingobacteriaceae</taxon>
        <taxon>Pedobacter</taxon>
    </lineage>
</organism>
<dbReference type="Pfam" id="PF14302">
    <property type="entry name" value="DUF4377"/>
    <property type="match status" value="1"/>
</dbReference>
<dbReference type="InterPro" id="IPR025485">
    <property type="entry name" value="DUF4377"/>
</dbReference>
<dbReference type="Pfam" id="PF03724">
    <property type="entry name" value="META"/>
    <property type="match status" value="1"/>
</dbReference>
<evidence type="ECO:0000259" key="2">
    <source>
        <dbReference type="Pfam" id="PF03724"/>
    </source>
</evidence>
<keyword evidence="5" id="KW-1185">Reference proteome</keyword>
<accession>A0ABS9ZY80</accession>
<name>A0ABS9ZY80_9SPHI</name>
<protein>
    <submittedName>
        <fullName evidence="4">DUF4377 domain-containing protein</fullName>
    </submittedName>
</protein>
<dbReference type="RefSeq" id="WP_243362422.1">
    <property type="nucleotide sequence ID" value="NZ_JALGBH010000002.1"/>
</dbReference>
<dbReference type="InterPro" id="IPR038670">
    <property type="entry name" value="HslJ-like_sf"/>
</dbReference>